<dbReference type="AlphaFoldDB" id="A0A3B4ZN97"/>
<reference evidence="2" key="1">
    <citation type="submission" date="2023-09" db="UniProtKB">
        <authorList>
            <consortium name="Ensembl"/>
        </authorList>
    </citation>
    <scope>IDENTIFICATION</scope>
</reference>
<sequence length="172" mass="19494">MAVALLNYIVVNHKGYVRIGLVFAAWAAYDTPALFVALYSVSIALDGAGRQHYKYLLNCVLSAVLFALQWGFLVCALEWCVFVCNHNTRGDQWKKSFSSSPRLIQAIMANGDKCASAFKLMCLMLRGRCCWLQKHVALLRLTNVSPCFSVQAWCIWTHIEYLTSDEMEEKKN</sequence>
<organism evidence="2">
    <name type="scientific">Stegastes partitus</name>
    <name type="common">bicolor damselfish</name>
    <dbReference type="NCBI Taxonomy" id="144197"/>
    <lineage>
        <taxon>Eukaryota</taxon>
        <taxon>Metazoa</taxon>
        <taxon>Chordata</taxon>
        <taxon>Craniata</taxon>
        <taxon>Vertebrata</taxon>
        <taxon>Euteleostomi</taxon>
        <taxon>Actinopterygii</taxon>
        <taxon>Neopterygii</taxon>
        <taxon>Teleostei</taxon>
        <taxon>Neoteleostei</taxon>
        <taxon>Acanthomorphata</taxon>
        <taxon>Ovalentaria</taxon>
        <taxon>Pomacentridae</taxon>
        <taxon>Stegastes</taxon>
    </lineage>
</organism>
<dbReference type="STRING" id="144197.ENSSPAP00000009196"/>
<accession>A0A3B4ZN97</accession>
<proteinExistence type="predicted"/>
<keyword evidence="1" id="KW-1133">Transmembrane helix</keyword>
<protein>
    <submittedName>
        <fullName evidence="2">Uncharacterized protein</fullName>
    </submittedName>
</protein>
<evidence type="ECO:0000256" key="1">
    <source>
        <dbReference type="SAM" id="Phobius"/>
    </source>
</evidence>
<dbReference type="GeneTree" id="ENSGT00940000172043"/>
<name>A0A3B4ZN97_9TELE</name>
<feature type="transmembrane region" description="Helical" evidence="1">
    <location>
        <begin position="20"/>
        <end position="43"/>
    </location>
</feature>
<evidence type="ECO:0000313" key="2">
    <source>
        <dbReference type="Ensembl" id="ENSSPAP00000009196.1"/>
    </source>
</evidence>
<keyword evidence="1" id="KW-0472">Membrane</keyword>
<keyword evidence="1" id="KW-0812">Transmembrane</keyword>
<feature type="transmembrane region" description="Helical" evidence="1">
    <location>
        <begin position="55"/>
        <end position="79"/>
    </location>
</feature>
<dbReference type="Ensembl" id="ENSSPAT00000009360.1">
    <property type="protein sequence ID" value="ENSSPAP00000009196.1"/>
    <property type="gene ID" value="ENSSPAG00000007001.1"/>
</dbReference>